<evidence type="ECO:0000259" key="1">
    <source>
        <dbReference type="Pfam" id="PF12937"/>
    </source>
</evidence>
<dbReference type="Proteomes" id="UP000703269">
    <property type="component" value="Unassembled WGS sequence"/>
</dbReference>
<sequence length="557" mass="62538">MSTTSADVEPQCSQIRQGSHHPYIDFLEVARRMNASTRPCLLPPELLAEVFARLGAYRPGAGRSTAVLIASHVCHHWHEVALHFPHLWYHFELGRRAEYHHMVLERSKDCNLYVSGDAHRCEAAEIERFLGQIHRVYSLEFSVPPPASLVARLRAPPSGMRLSAPRLRFFSEASYYPGCHSELWVSSLFSRLDMPRLQHLELSEFESVLDALTFRPFQELRTLSLRLYSWTNCRKITVDELLAALSHVPTLETLCIRSGNHLITTFASRDIALPQLRKLALCEDELVISAFLQHVATPKLSSSQFIAEIARGPHPPVELLSAATKIVSTVIDASRRQGPSAVPWRLDVARAQGHTVFTGWADDRTVEFMLDNNCHSFTAFENFFQVRVPPSLCASFLRQQLAGPEVGHLGIHGLWDVSECADVLKALNPAIDDVTFTGADLGVVVALLSQDPPLLPQLRTLRLLRCALCFDTEHMAWPPQPANVVLCRRCRCASVSAEFLAALKMRSARGMPVQVLALSSCWWYWTLGQKREFAKVVPDVSQTAYNWLSDSEPLELP</sequence>
<dbReference type="PANTHER" id="PTHR38926:SF5">
    <property type="entry name" value="F-BOX AND LEUCINE-RICH REPEAT PROTEIN 6"/>
    <property type="match status" value="1"/>
</dbReference>
<evidence type="ECO:0000313" key="2">
    <source>
        <dbReference type="EMBL" id="GJE93313.1"/>
    </source>
</evidence>
<dbReference type="SUPFAM" id="SSF81383">
    <property type="entry name" value="F-box domain"/>
    <property type="match status" value="1"/>
</dbReference>
<dbReference type="PANTHER" id="PTHR38926">
    <property type="entry name" value="F-BOX DOMAIN CONTAINING PROTEIN, EXPRESSED"/>
    <property type="match status" value="1"/>
</dbReference>
<dbReference type="InterPro" id="IPR001810">
    <property type="entry name" value="F-box_dom"/>
</dbReference>
<dbReference type="Gene3D" id="1.20.1280.50">
    <property type="match status" value="1"/>
</dbReference>
<keyword evidence="3" id="KW-1185">Reference proteome</keyword>
<dbReference type="Gene3D" id="3.80.10.10">
    <property type="entry name" value="Ribonuclease Inhibitor"/>
    <property type="match status" value="1"/>
</dbReference>
<dbReference type="AlphaFoldDB" id="A0A9P3LG28"/>
<dbReference type="OrthoDB" id="3365698at2759"/>
<name>A0A9P3LG28_9APHY</name>
<dbReference type="Pfam" id="PF12937">
    <property type="entry name" value="F-box-like"/>
    <property type="match status" value="1"/>
</dbReference>
<dbReference type="EMBL" id="BPQB01000031">
    <property type="protein sequence ID" value="GJE93313.1"/>
    <property type="molecule type" value="Genomic_DNA"/>
</dbReference>
<dbReference type="InterPro" id="IPR032675">
    <property type="entry name" value="LRR_dom_sf"/>
</dbReference>
<organism evidence="2 3">
    <name type="scientific">Phanerochaete sordida</name>
    <dbReference type="NCBI Taxonomy" id="48140"/>
    <lineage>
        <taxon>Eukaryota</taxon>
        <taxon>Fungi</taxon>
        <taxon>Dikarya</taxon>
        <taxon>Basidiomycota</taxon>
        <taxon>Agaricomycotina</taxon>
        <taxon>Agaricomycetes</taxon>
        <taxon>Polyporales</taxon>
        <taxon>Phanerochaetaceae</taxon>
        <taxon>Phanerochaete</taxon>
    </lineage>
</organism>
<protein>
    <submittedName>
        <fullName evidence="2">F-box protein</fullName>
    </submittedName>
</protein>
<accession>A0A9P3LG28</accession>
<feature type="domain" description="F-box" evidence="1">
    <location>
        <begin position="41"/>
        <end position="91"/>
    </location>
</feature>
<reference evidence="2 3" key="1">
    <citation type="submission" date="2021-08" db="EMBL/GenBank/DDBJ databases">
        <title>Draft Genome Sequence of Phanerochaete sordida strain YK-624.</title>
        <authorList>
            <person name="Mori T."/>
            <person name="Dohra H."/>
            <person name="Suzuki T."/>
            <person name="Kawagishi H."/>
            <person name="Hirai H."/>
        </authorList>
    </citation>
    <scope>NUCLEOTIDE SEQUENCE [LARGE SCALE GENOMIC DNA]</scope>
    <source>
        <strain evidence="2 3">YK-624</strain>
    </source>
</reference>
<dbReference type="SUPFAM" id="SSF52047">
    <property type="entry name" value="RNI-like"/>
    <property type="match status" value="1"/>
</dbReference>
<dbReference type="InterPro" id="IPR036047">
    <property type="entry name" value="F-box-like_dom_sf"/>
</dbReference>
<comment type="caution">
    <text evidence="2">The sequence shown here is derived from an EMBL/GenBank/DDBJ whole genome shotgun (WGS) entry which is preliminary data.</text>
</comment>
<gene>
    <name evidence="2" type="ORF">PsYK624_094720</name>
</gene>
<proteinExistence type="predicted"/>
<evidence type="ECO:0000313" key="3">
    <source>
        <dbReference type="Proteomes" id="UP000703269"/>
    </source>
</evidence>